<dbReference type="EMBL" id="JBHUDM010000002">
    <property type="protein sequence ID" value="MFD1642157.1"/>
    <property type="molecule type" value="Genomic_DNA"/>
</dbReference>
<evidence type="ECO:0000313" key="9">
    <source>
        <dbReference type="Proteomes" id="UP001597052"/>
    </source>
</evidence>
<feature type="transmembrane region" description="Helical" evidence="6">
    <location>
        <begin position="209"/>
        <end position="233"/>
    </location>
</feature>
<comment type="subcellular location">
    <subcellularLocation>
        <location evidence="1">Cell membrane</location>
        <topology evidence="1">Multi-pass membrane protein</topology>
    </subcellularLocation>
</comment>
<dbReference type="GO" id="GO:0005886">
    <property type="term" value="C:plasma membrane"/>
    <property type="evidence" value="ECO:0007669"/>
    <property type="project" value="UniProtKB-SubCell"/>
</dbReference>
<feature type="transmembrane region" description="Helical" evidence="6">
    <location>
        <begin position="308"/>
        <end position="326"/>
    </location>
</feature>
<dbReference type="PRINTS" id="PR01437">
    <property type="entry name" value="NUOXDRDTASE4"/>
</dbReference>
<keyword evidence="4 6" id="KW-1133">Transmembrane helix</keyword>
<evidence type="ECO:0000256" key="1">
    <source>
        <dbReference type="ARBA" id="ARBA00004651"/>
    </source>
</evidence>
<feature type="domain" description="NADH:quinone oxidoreductase/Mrp antiporter transmembrane" evidence="7">
    <location>
        <begin position="131"/>
        <end position="427"/>
    </location>
</feature>
<keyword evidence="2" id="KW-1003">Cell membrane</keyword>
<dbReference type="Pfam" id="PF00361">
    <property type="entry name" value="Proton_antipo_M"/>
    <property type="match status" value="1"/>
</dbReference>
<dbReference type="Proteomes" id="UP001597052">
    <property type="component" value="Unassembled WGS sequence"/>
</dbReference>
<keyword evidence="5 6" id="KW-0472">Membrane</keyword>
<dbReference type="InterPro" id="IPR050586">
    <property type="entry name" value="CPA3_Na-H_Antiporter_D"/>
</dbReference>
<feature type="transmembrane region" description="Helical" evidence="6">
    <location>
        <begin position="6"/>
        <end position="25"/>
    </location>
</feature>
<feature type="transmembrane region" description="Helical" evidence="6">
    <location>
        <begin position="480"/>
        <end position="500"/>
    </location>
</feature>
<organism evidence="8 9">
    <name type="scientific">Halohasta litorea</name>
    <dbReference type="NCBI Taxonomy" id="869891"/>
    <lineage>
        <taxon>Archaea</taxon>
        <taxon>Methanobacteriati</taxon>
        <taxon>Methanobacteriota</taxon>
        <taxon>Stenosarchaea group</taxon>
        <taxon>Halobacteria</taxon>
        <taxon>Halobacteriales</taxon>
        <taxon>Haloferacaceae</taxon>
        <taxon>Halohasta</taxon>
    </lineage>
</organism>
<keyword evidence="3 6" id="KW-0812">Transmembrane</keyword>
<protein>
    <submittedName>
        <fullName evidence="8">Monovalent cation/H+ antiporter subunit D family protein</fullName>
    </submittedName>
</protein>
<dbReference type="PANTHER" id="PTHR42703:SF1">
    <property type="entry name" value="NA(+)_H(+) ANTIPORTER SUBUNIT D1"/>
    <property type="match status" value="1"/>
</dbReference>
<dbReference type="AlphaFoldDB" id="A0ABD6D7P5"/>
<accession>A0ABD6D7P5</accession>
<evidence type="ECO:0000256" key="5">
    <source>
        <dbReference type="ARBA" id="ARBA00023136"/>
    </source>
</evidence>
<feature type="transmembrane region" description="Helical" evidence="6">
    <location>
        <begin position="84"/>
        <end position="102"/>
    </location>
</feature>
<feature type="transmembrane region" description="Helical" evidence="6">
    <location>
        <begin position="245"/>
        <end position="266"/>
    </location>
</feature>
<proteinExistence type="predicted"/>
<name>A0ABD6D7P5_9EURY</name>
<comment type="caution">
    <text evidence="8">The sequence shown here is derived from an EMBL/GenBank/DDBJ whole genome shotgun (WGS) entry which is preliminary data.</text>
</comment>
<evidence type="ECO:0000259" key="7">
    <source>
        <dbReference type="Pfam" id="PF00361"/>
    </source>
</evidence>
<dbReference type="InterPro" id="IPR001750">
    <property type="entry name" value="ND/Mrp_TM"/>
</dbReference>
<feature type="transmembrane region" description="Helical" evidence="6">
    <location>
        <begin position="163"/>
        <end position="186"/>
    </location>
</feature>
<evidence type="ECO:0000256" key="4">
    <source>
        <dbReference type="ARBA" id="ARBA00022989"/>
    </source>
</evidence>
<feature type="transmembrane region" description="Helical" evidence="6">
    <location>
        <begin position="32"/>
        <end position="54"/>
    </location>
</feature>
<feature type="transmembrane region" description="Helical" evidence="6">
    <location>
        <begin position="133"/>
        <end position="151"/>
    </location>
</feature>
<dbReference type="RefSeq" id="WP_256395471.1">
    <property type="nucleotide sequence ID" value="NZ_JANHDJ010000002.1"/>
</dbReference>
<sequence length="513" mass="53761">MSDVLLALLVTVPLVAAIFPLLFGLRYENAGWPIALAGSLVVTGLAGTLAWEIFTASTETGQRLVHEMAGYPAPYGIELVGDGLSALIALLISVVSVAVLIYSRSTGPGSNAFYSGFLLLMGGLLGMTLTGDLFNLFVFLEIVGLITYALVASDDSGMAAYGALKYLFLGTVGASLYLIGVGYLLVRTGSLNMLDLQARLADIGYTEPLVQAAFGFILIGLMLKIAVFPLHTWQPDAYTYAPDTVSAYISALVSTTAAYALIRISFDVFTVDFFAANQLITDAVVLVASISIVVGSLLAAMQTEIKRVFAYSSVAQFGMIVVAIGLNSRTALLGAVIHLVGHGLMKATLFMGAGILSSAYGATTISDYAGLAKRSPITSGGIAVTGLALVGIPPSIGILGKWYIALGAVESGSWSVAIIIFISTLLTLTYVARIIETLYFNPPEATHEETAASESVEHVAVGDEAVADGGLETRVATERIVVVAVLAVSTVALFASVDLFTELLDPVFGRFFQ</sequence>
<dbReference type="InterPro" id="IPR003918">
    <property type="entry name" value="NADH_UbQ_OxRdtase"/>
</dbReference>
<keyword evidence="9" id="KW-1185">Reference proteome</keyword>
<evidence type="ECO:0000256" key="6">
    <source>
        <dbReference type="SAM" id="Phobius"/>
    </source>
</evidence>
<evidence type="ECO:0000256" key="3">
    <source>
        <dbReference type="ARBA" id="ARBA00022692"/>
    </source>
</evidence>
<feature type="transmembrane region" description="Helical" evidence="6">
    <location>
        <begin position="377"/>
        <end position="400"/>
    </location>
</feature>
<dbReference type="PANTHER" id="PTHR42703">
    <property type="entry name" value="NADH DEHYDROGENASE"/>
    <property type="match status" value="1"/>
</dbReference>
<feature type="transmembrane region" description="Helical" evidence="6">
    <location>
        <begin position="109"/>
        <end position="127"/>
    </location>
</feature>
<evidence type="ECO:0000313" key="8">
    <source>
        <dbReference type="EMBL" id="MFD1642157.1"/>
    </source>
</evidence>
<gene>
    <name evidence="8" type="ORF">ACFSBW_09770</name>
</gene>
<feature type="transmembrane region" description="Helical" evidence="6">
    <location>
        <begin position="332"/>
        <end position="356"/>
    </location>
</feature>
<reference evidence="8 9" key="1">
    <citation type="journal article" date="2019" name="Int. J. Syst. Evol. Microbiol.">
        <title>The Global Catalogue of Microorganisms (GCM) 10K type strain sequencing project: providing services to taxonomists for standard genome sequencing and annotation.</title>
        <authorList>
            <consortium name="The Broad Institute Genomics Platform"/>
            <consortium name="The Broad Institute Genome Sequencing Center for Infectious Disease"/>
            <person name="Wu L."/>
            <person name="Ma J."/>
        </authorList>
    </citation>
    <scope>NUCLEOTIDE SEQUENCE [LARGE SCALE GENOMIC DNA]</scope>
    <source>
        <strain evidence="8 9">CGMCC 1.10593</strain>
    </source>
</reference>
<feature type="transmembrane region" description="Helical" evidence="6">
    <location>
        <begin position="412"/>
        <end position="432"/>
    </location>
</feature>
<evidence type="ECO:0000256" key="2">
    <source>
        <dbReference type="ARBA" id="ARBA00022475"/>
    </source>
</evidence>
<feature type="transmembrane region" description="Helical" evidence="6">
    <location>
        <begin position="278"/>
        <end position="301"/>
    </location>
</feature>